<feature type="domain" description="Sulfatase N-terminal" evidence="5">
    <location>
        <begin position="9"/>
        <end position="352"/>
    </location>
</feature>
<dbReference type="InterPro" id="IPR050738">
    <property type="entry name" value="Sulfatase"/>
</dbReference>
<comment type="caution">
    <text evidence="6">The sequence shown here is derived from an EMBL/GenBank/DDBJ whole genome shotgun (WGS) entry which is preliminary data.</text>
</comment>
<dbReference type="InterPro" id="IPR000917">
    <property type="entry name" value="Sulfatase_N"/>
</dbReference>
<dbReference type="GO" id="GO:0046872">
    <property type="term" value="F:metal ion binding"/>
    <property type="evidence" value="ECO:0007669"/>
    <property type="project" value="UniProtKB-KW"/>
</dbReference>
<dbReference type="Gene3D" id="3.40.720.10">
    <property type="entry name" value="Alkaline Phosphatase, subunit A"/>
    <property type="match status" value="1"/>
</dbReference>
<dbReference type="EMBL" id="LBWG01000022">
    <property type="protein sequence ID" value="KKR03669.1"/>
    <property type="molecule type" value="Genomic_DNA"/>
</dbReference>
<keyword evidence="3" id="KW-0378">Hydrolase</keyword>
<evidence type="ECO:0000256" key="1">
    <source>
        <dbReference type="ARBA" id="ARBA00008779"/>
    </source>
</evidence>
<organism evidence="6 7">
    <name type="scientific">Candidatus Uhrbacteria bacterium GW2011_GWF2_39_13</name>
    <dbReference type="NCBI Taxonomy" id="1618995"/>
    <lineage>
        <taxon>Bacteria</taxon>
        <taxon>Candidatus Uhriibacteriota</taxon>
    </lineage>
</organism>
<keyword evidence="4" id="KW-0106">Calcium</keyword>
<sequence>MPSIDNSKPNIIFILTDDQGYWSLGAYGNREARTPNLDSLAANGMRFDNFFCVSPVCSPARASLLTGRIPSRHGIHDFLNGGDINDLSVEPKGNGRAIEYLEGQPGYTDFLNDAGYACGISGKWHLGDSHNPQKGFKYWKVHAIGGGHYYNAPMVKNGEVYYENRYITDVITDNALLFLEEQKDGKNPFYLSIHYTAPHSPWERKEHPVEYYDYFYDNCNFESVPDGIVPAEWIEGLSIPVDNAEKRREYLSGYYGAVAAMDANVGKILDWLDKNNLTKSTLICFTSDNGMNMGHHGIYGKGNATFPLNMYEESVKVPFIMSLPGKIPSGMVKKELLSHYDFMPTLLDYLGIDMPNDNKLPGKSFASLLNGEKFGGGGTVVVFDEYGPVRMIRNEKFKYVHRYPYGPFELYSLEDDPNETINLYGNLNFESKVLEMRTELYRWFNKYIDPEFDGLKEPVDGGGQCYWAGLRGINEKNYPGKVW</sequence>
<comment type="similarity">
    <text evidence="1">Belongs to the sulfatase family.</text>
</comment>
<gene>
    <name evidence="6" type="ORF">UT30_C0022G0002</name>
</gene>
<dbReference type="AlphaFoldDB" id="A0A0G0MI21"/>
<evidence type="ECO:0000256" key="4">
    <source>
        <dbReference type="ARBA" id="ARBA00022837"/>
    </source>
</evidence>
<evidence type="ECO:0000313" key="7">
    <source>
        <dbReference type="Proteomes" id="UP000033935"/>
    </source>
</evidence>
<dbReference type="PATRIC" id="fig|1618995.3.peg.858"/>
<dbReference type="InterPro" id="IPR024607">
    <property type="entry name" value="Sulfatase_CS"/>
</dbReference>
<protein>
    <submittedName>
        <fullName evidence="6">Mucin-desulfating sulfatase</fullName>
    </submittedName>
</protein>
<evidence type="ECO:0000256" key="3">
    <source>
        <dbReference type="ARBA" id="ARBA00022801"/>
    </source>
</evidence>
<dbReference type="SUPFAM" id="SSF53649">
    <property type="entry name" value="Alkaline phosphatase-like"/>
    <property type="match status" value="1"/>
</dbReference>
<keyword evidence="2" id="KW-0479">Metal-binding</keyword>
<dbReference type="PROSITE" id="PS00523">
    <property type="entry name" value="SULFATASE_1"/>
    <property type="match status" value="1"/>
</dbReference>
<dbReference type="PANTHER" id="PTHR42693">
    <property type="entry name" value="ARYLSULFATASE FAMILY MEMBER"/>
    <property type="match status" value="1"/>
</dbReference>
<dbReference type="PANTHER" id="PTHR42693:SF33">
    <property type="entry name" value="ARYLSULFATASE"/>
    <property type="match status" value="1"/>
</dbReference>
<dbReference type="Proteomes" id="UP000033935">
    <property type="component" value="Unassembled WGS sequence"/>
</dbReference>
<evidence type="ECO:0000259" key="5">
    <source>
        <dbReference type="Pfam" id="PF00884"/>
    </source>
</evidence>
<dbReference type="GO" id="GO:0004065">
    <property type="term" value="F:arylsulfatase activity"/>
    <property type="evidence" value="ECO:0007669"/>
    <property type="project" value="TreeGrafter"/>
</dbReference>
<evidence type="ECO:0000256" key="2">
    <source>
        <dbReference type="ARBA" id="ARBA00022723"/>
    </source>
</evidence>
<accession>A0A0G0MI21</accession>
<name>A0A0G0MI21_9BACT</name>
<reference evidence="6 7" key="1">
    <citation type="journal article" date="2015" name="Nature">
        <title>rRNA introns, odd ribosomes, and small enigmatic genomes across a large radiation of phyla.</title>
        <authorList>
            <person name="Brown C.T."/>
            <person name="Hug L.A."/>
            <person name="Thomas B.C."/>
            <person name="Sharon I."/>
            <person name="Castelle C.J."/>
            <person name="Singh A."/>
            <person name="Wilkins M.J."/>
            <person name="Williams K.H."/>
            <person name="Banfield J.F."/>
        </authorList>
    </citation>
    <scope>NUCLEOTIDE SEQUENCE [LARGE SCALE GENOMIC DNA]</scope>
</reference>
<proteinExistence type="inferred from homology"/>
<dbReference type="CDD" id="cd16149">
    <property type="entry name" value="sulfatase_like"/>
    <property type="match status" value="1"/>
</dbReference>
<evidence type="ECO:0000313" key="6">
    <source>
        <dbReference type="EMBL" id="KKR03669.1"/>
    </source>
</evidence>
<dbReference type="InterPro" id="IPR017850">
    <property type="entry name" value="Alkaline_phosphatase_core_sf"/>
</dbReference>
<dbReference type="Pfam" id="PF00884">
    <property type="entry name" value="Sulfatase"/>
    <property type="match status" value="1"/>
</dbReference>